<keyword evidence="1" id="KW-1133">Transmembrane helix</keyword>
<feature type="transmembrane region" description="Helical" evidence="1">
    <location>
        <begin position="29"/>
        <end position="55"/>
    </location>
</feature>
<protein>
    <submittedName>
        <fullName evidence="2">p6</fullName>
    </submittedName>
</protein>
<dbReference type="EMBL" id="MH170036">
    <property type="protein sequence ID" value="AYE54602.1"/>
    <property type="molecule type" value="Genomic_RNA"/>
</dbReference>
<dbReference type="EMBL" id="MH170031">
    <property type="protein sequence ID" value="AYE54592.1"/>
    <property type="molecule type" value="Genomic_RNA"/>
</dbReference>
<organism evidence="2">
    <name type="scientific">Lettuce chlorosis virus</name>
    <dbReference type="NCBI Taxonomy" id="642478"/>
    <lineage>
        <taxon>Viruses</taxon>
        <taxon>Riboviria</taxon>
        <taxon>Orthornavirae</taxon>
        <taxon>Kitrinoviricota</taxon>
        <taxon>Alsuviricetes</taxon>
        <taxon>Martellivirales</taxon>
        <taxon>Closteroviridae</taxon>
        <taxon>Crinivirus</taxon>
        <taxon>Crinivirus lactucachlorosi</taxon>
    </lineage>
</organism>
<sequence length="57" mass="6546">MGINYGFLSHACNRNGILYNNSMCVVDIIGFWLTVCVLIIILIYLLFICFVKFVIKI</sequence>
<dbReference type="EMBL" id="MH170039">
    <property type="protein sequence ID" value="AYE54608.1"/>
    <property type="molecule type" value="Genomic_RNA"/>
</dbReference>
<evidence type="ECO:0000313" key="2">
    <source>
        <dbReference type="EMBL" id="AUT30579.1"/>
    </source>
</evidence>
<dbReference type="EMBL" id="MH170038">
    <property type="protein sequence ID" value="AYE54606.1"/>
    <property type="molecule type" value="Genomic_RNA"/>
</dbReference>
<dbReference type="EMBL" id="MG489894">
    <property type="protein sequence ID" value="AUT30579.1"/>
    <property type="molecule type" value="Genomic_RNA"/>
</dbReference>
<dbReference type="EMBL" id="MH170041">
    <property type="protein sequence ID" value="AYE54612.1"/>
    <property type="molecule type" value="Genomic_RNA"/>
</dbReference>
<dbReference type="EMBL" id="MH170034">
    <property type="protein sequence ID" value="AYE54598.1"/>
    <property type="molecule type" value="Genomic_RNA"/>
</dbReference>
<proteinExistence type="predicted"/>
<gene>
    <name evidence="2" type="primary">p6</name>
</gene>
<dbReference type="EMBL" id="MH170035">
    <property type="protein sequence ID" value="AYE54600.1"/>
    <property type="molecule type" value="Genomic_RNA"/>
</dbReference>
<name>A0A343SW84_9CLOS</name>
<dbReference type="EMBL" id="MH170037">
    <property type="protein sequence ID" value="AYE54604.1"/>
    <property type="molecule type" value="Genomic_RNA"/>
</dbReference>
<dbReference type="EMBL" id="MH170032">
    <property type="protein sequence ID" value="AYE54594.1"/>
    <property type="molecule type" value="Genomic_RNA"/>
</dbReference>
<evidence type="ECO:0000256" key="1">
    <source>
        <dbReference type="SAM" id="Phobius"/>
    </source>
</evidence>
<reference evidence="3" key="2">
    <citation type="journal article" date="2018" name="PLoS ONE">
        <title>First natural crossover recombination between two distinct species of the family Closteroviridae leads to the emergence of a new disease.</title>
        <authorList>
            <person name="Ruiz L."/>
            <person name="Simon A."/>
            <person name="Garcia C."/>
            <person name="Velasco L."/>
            <person name="Janssen D."/>
        </authorList>
    </citation>
    <scope>NUCLEOTIDE SEQUENCE</scope>
    <source>
        <strain evidence="3">SP</strain>
    </source>
</reference>
<dbReference type="EMBL" id="MH170033">
    <property type="protein sequence ID" value="AYE54596.1"/>
    <property type="molecule type" value="Genomic_RNA"/>
</dbReference>
<keyword evidence="1" id="KW-0812">Transmembrane</keyword>
<evidence type="ECO:0000313" key="3">
    <source>
        <dbReference type="EMBL" id="AYE54592.1"/>
    </source>
</evidence>
<reference evidence="2" key="1">
    <citation type="submission" date="2017-11" db="EMBL/GenBank/DDBJ databases">
        <title>First report of a natural recombinant between two distinct plant RNA virus species.</title>
        <authorList>
            <person name="Ruiz L."/>
            <person name="Simon A."/>
            <person name="Garcia C."/>
            <person name="Janssen D."/>
        </authorList>
    </citation>
    <scope>NUCLEOTIDE SEQUENCE</scope>
    <source>
        <strain evidence="2">Almeria</strain>
    </source>
</reference>
<accession>A0A343SW84</accession>
<keyword evidence="1" id="KW-0472">Membrane</keyword>